<evidence type="ECO:0000256" key="1">
    <source>
        <dbReference type="SAM" id="Phobius"/>
    </source>
</evidence>
<comment type="caution">
    <text evidence="2">The sequence shown here is derived from an EMBL/GenBank/DDBJ whole genome shotgun (WGS) entry which is preliminary data.</text>
</comment>
<evidence type="ECO:0000313" key="3">
    <source>
        <dbReference type="Proteomes" id="UP000228781"/>
    </source>
</evidence>
<organism evidence="2 3">
    <name type="scientific">candidate division WWE3 bacterium CG_4_9_14_0_2_um_filter_48_10</name>
    <dbReference type="NCBI Taxonomy" id="1975078"/>
    <lineage>
        <taxon>Bacteria</taxon>
        <taxon>Katanobacteria</taxon>
    </lineage>
</organism>
<dbReference type="EMBL" id="PFSK01000038">
    <property type="protein sequence ID" value="PJC22323.1"/>
    <property type="molecule type" value="Genomic_DNA"/>
</dbReference>
<sequence>MRVGLFYTILGMGVLVAIFVARPLFGEAAALVVLATAYFLTFFQAHYEAWIRGRIDLLPAVGAALVPYGLLFLYTLSGVTNRVAIFTLAQWGMIILLVLCSFSYLFAKDWDSRIRRWLGRG</sequence>
<accession>A0A2M8EI99</accession>
<reference evidence="3" key="1">
    <citation type="submission" date="2017-09" db="EMBL/GenBank/DDBJ databases">
        <title>Depth-based differentiation of microbial function through sediment-hosted aquifers and enrichment of novel symbionts in the deep terrestrial subsurface.</title>
        <authorList>
            <person name="Probst A.J."/>
            <person name="Ladd B."/>
            <person name="Jarett J.K."/>
            <person name="Geller-Mcgrath D.E."/>
            <person name="Sieber C.M.K."/>
            <person name="Emerson J.B."/>
            <person name="Anantharaman K."/>
            <person name="Thomas B.C."/>
            <person name="Malmstrom R."/>
            <person name="Stieglmeier M."/>
            <person name="Klingl A."/>
            <person name="Woyke T."/>
            <person name="Ryan C.M."/>
            <person name="Banfield J.F."/>
        </authorList>
    </citation>
    <scope>NUCLEOTIDE SEQUENCE [LARGE SCALE GENOMIC DNA]</scope>
</reference>
<keyword evidence="1" id="KW-0472">Membrane</keyword>
<keyword evidence="1" id="KW-0812">Transmembrane</keyword>
<keyword evidence="1" id="KW-1133">Transmembrane helix</keyword>
<protein>
    <submittedName>
        <fullName evidence="2">Uncharacterized protein</fullName>
    </submittedName>
</protein>
<evidence type="ECO:0000313" key="2">
    <source>
        <dbReference type="EMBL" id="PJC22323.1"/>
    </source>
</evidence>
<dbReference type="Proteomes" id="UP000228781">
    <property type="component" value="Unassembled WGS sequence"/>
</dbReference>
<name>A0A2M8EI99_UNCKA</name>
<dbReference type="AlphaFoldDB" id="A0A2M8EI99"/>
<feature type="transmembrane region" description="Helical" evidence="1">
    <location>
        <begin position="28"/>
        <end position="45"/>
    </location>
</feature>
<proteinExistence type="predicted"/>
<gene>
    <name evidence="2" type="ORF">CO059_02645</name>
</gene>
<feature type="transmembrane region" description="Helical" evidence="1">
    <location>
        <begin position="83"/>
        <end position="107"/>
    </location>
</feature>
<feature type="transmembrane region" description="Helical" evidence="1">
    <location>
        <begin position="5"/>
        <end position="22"/>
    </location>
</feature>
<feature type="transmembrane region" description="Helical" evidence="1">
    <location>
        <begin position="57"/>
        <end position="77"/>
    </location>
</feature>